<gene>
    <name evidence="2" type="ORF">ACFQWB_02585</name>
</gene>
<name>A0ABW2V2H9_9BACL</name>
<evidence type="ECO:0000259" key="1">
    <source>
        <dbReference type="Pfam" id="PF05448"/>
    </source>
</evidence>
<dbReference type="EMBL" id="JBHTGQ010000004">
    <property type="protein sequence ID" value="MFC7748832.1"/>
    <property type="molecule type" value="Genomic_DNA"/>
</dbReference>
<dbReference type="InterPro" id="IPR029058">
    <property type="entry name" value="AB_hydrolase_fold"/>
</dbReference>
<feature type="domain" description="Acetyl xylan esterase" evidence="1">
    <location>
        <begin position="1"/>
        <end position="311"/>
    </location>
</feature>
<accession>A0ABW2V2H9</accession>
<dbReference type="RefSeq" id="WP_138788821.1">
    <property type="nucleotide sequence ID" value="NZ_JBHTGQ010000004.1"/>
</dbReference>
<dbReference type="Proteomes" id="UP001596528">
    <property type="component" value="Unassembled WGS sequence"/>
</dbReference>
<dbReference type="InterPro" id="IPR008391">
    <property type="entry name" value="AXE1_dom"/>
</dbReference>
<protein>
    <submittedName>
        <fullName evidence="2">Acetylxylan esterase</fullName>
    </submittedName>
</protein>
<dbReference type="Gene3D" id="3.40.50.1820">
    <property type="entry name" value="alpha/beta hydrolase"/>
    <property type="match status" value="1"/>
</dbReference>
<dbReference type="PANTHER" id="PTHR40111:SF1">
    <property type="entry name" value="CEPHALOSPORIN-C DEACETYLASE"/>
    <property type="match status" value="1"/>
</dbReference>
<dbReference type="SUPFAM" id="SSF53474">
    <property type="entry name" value="alpha/beta-Hydrolases"/>
    <property type="match status" value="1"/>
</dbReference>
<dbReference type="PANTHER" id="PTHR40111">
    <property type="entry name" value="CEPHALOSPORIN-C DEACETYLASE"/>
    <property type="match status" value="1"/>
</dbReference>
<comment type="caution">
    <text evidence="2">The sequence shown here is derived from an EMBL/GenBank/DDBJ whole genome shotgun (WGS) entry which is preliminary data.</text>
</comment>
<organism evidence="2 3">
    <name type="scientific">Paenibacillus thermoaerophilus</name>
    <dbReference type="NCBI Taxonomy" id="1215385"/>
    <lineage>
        <taxon>Bacteria</taxon>
        <taxon>Bacillati</taxon>
        <taxon>Bacillota</taxon>
        <taxon>Bacilli</taxon>
        <taxon>Bacillales</taxon>
        <taxon>Paenibacillaceae</taxon>
        <taxon>Paenibacillus</taxon>
    </lineage>
</organism>
<keyword evidence="3" id="KW-1185">Reference proteome</keyword>
<dbReference type="InterPro" id="IPR039069">
    <property type="entry name" value="CE7"/>
</dbReference>
<proteinExistence type="predicted"/>
<sequence length="316" mass="35092">MNAIDKRIQALKQLQPDLTAQPDLEQFWEKVDREAGSEVRYTREEIKSPFPNAPVYKIIYDGAANTPIHAWFMLPPNASADEKQPCIVFFHGYTGSKGYPEDHAAWTMMGYAVLAIDVRGQGGETGNALAQETGMTKGWITQGILDPETCYYRAISIDALRAVRLALQLPEIDERRVFVVGVSQGGGLALVASAIEPRIRAAVAHVPNMCHIDYGILYSTGSLTEAAEYVTRFPERYEAVLRTLSYFDVMNLAHRITIPCRVTAGLKDLVCMPETIFAAYNRIASKDKEIEAYPFMGHSTPPGYREAACRFFAGLS</sequence>
<evidence type="ECO:0000313" key="2">
    <source>
        <dbReference type="EMBL" id="MFC7748832.1"/>
    </source>
</evidence>
<dbReference type="Pfam" id="PF05448">
    <property type="entry name" value="AXE1"/>
    <property type="match status" value="1"/>
</dbReference>
<evidence type="ECO:0000313" key="3">
    <source>
        <dbReference type="Proteomes" id="UP001596528"/>
    </source>
</evidence>
<reference evidence="3" key="1">
    <citation type="journal article" date="2019" name="Int. J. Syst. Evol. Microbiol.">
        <title>The Global Catalogue of Microorganisms (GCM) 10K type strain sequencing project: providing services to taxonomists for standard genome sequencing and annotation.</title>
        <authorList>
            <consortium name="The Broad Institute Genomics Platform"/>
            <consortium name="The Broad Institute Genome Sequencing Center for Infectious Disease"/>
            <person name="Wu L."/>
            <person name="Ma J."/>
        </authorList>
    </citation>
    <scope>NUCLEOTIDE SEQUENCE [LARGE SCALE GENOMIC DNA]</scope>
    <source>
        <strain evidence="3">JCM 18657</strain>
    </source>
</reference>